<organism evidence="2 3">
    <name type="scientific">Eremothecium gossypii (strain ATCC 10895 / CBS 109.51 / FGSC 9923 / NRRL Y-1056)</name>
    <name type="common">Yeast</name>
    <name type="synonym">Ashbya gossypii</name>
    <dbReference type="NCBI Taxonomy" id="284811"/>
    <lineage>
        <taxon>Eukaryota</taxon>
        <taxon>Fungi</taxon>
        <taxon>Dikarya</taxon>
        <taxon>Ascomycota</taxon>
        <taxon>Saccharomycotina</taxon>
        <taxon>Saccharomycetes</taxon>
        <taxon>Saccharomycetales</taxon>
        <taxon>Saccharomycetaceae</taxon>
        <taxon>Eremothecium</taxon>
    </lineage>
</organism>
<protein>
    <submittedName>
        <fullName evidence="2">AFR415Cp</fullName>
    </submittedName>
</protein>
<reference evidence="3" key="2">
    <citation type="journal article" date="2013" name="G3 (Bethesda)">
        <title>Genomes of Ashbya fungi isolated from insects reveal four mating-type loci, numerous translocations, lack of transposons, and distinct gene duplications.</title>
        <authorList>
            <person name="Dietrich F.S."/>
            <person name="Voegeli S."/>
            <person name="Kuo S."/>
            <person name="Philippsen P."/>
        </authorList>
    </citation>
    <scope>GENOME REANNOTATION</scope>
    <source>
        <strain evidence="3">ATCC 10895 / CBS 109.51 / FGSC 9923 / NRRL Y-1056</strain>
    </source>
</reference>
<dbReference type="Proteomes" id="UP000000591">
    <property type="component" value="Chromosome VI"/>
</dbReference>
<dbReference type="STRING" id="284811.Q753A9"/>
<dbReference type="InParanoid" id="Q753A9"/>
<dbReference type="FunCoup" id="Q753A9">
    <property type="interactions" value="36"/>
</dbReference>
<dbReference type="Gene3D" id="3.60.110.10">
    <property type="entry name" value="Carbon-nitrogen hydrolase"/>
    <property type="match status" value="1"/>
</dbReference>
<dbReference type="CDD" id="cd07566">
    <property type="entry name" value="ScNTA1_like"/>
    <property type="match status" value="1"/>
</dbReference>
<dbReference type="PANTHER" id="PTHR11750">
    <property type="entry name" value="PROTEIN N-TERMINAL AMIDASE"/>
    <property type="match status" value="1"/>
</dbReference>
<name>Q753A9_EREGS</name>
<gene>
    <name evidence="2" type="ORF">AGOS_AFR415C</name>
</gene>
<dbReference type="RefSeq" id="NP_985962.1">
    <property type="nucleotide sequence ID" value="NM_211317.1"/>
</dbReference>
<dbReference type="GO" id="GO:0070773">
    <property type="term" value="F:protein-N-terminal glutamine amidohydrolase activity"/>
    <property type="evidence" value="ECO:0000318"/>
    <property type="project" value="GO_Central"/>
</dbReference>
<dbReference type="HOGENOM" id="CLU_009854_1_1_1"/>
<dbReference type="GO" id="GO:0030163">
    <property type="term" value="P:protein catabolic process"/>
    <property type="evidence" value="ECO:0000318"/>
    <property type="project" value="GO_Central"/>
</dbReference>
<evidence type="ECO:0000313" key="2">
    <source>
        <dbReference type="EMBL" id="AAS53786.1"/>
    </source>
</evidence>
<dbReference type="Pfam" id="PF00795">
    <property type="entry name" value="CN_hydrolase"/>
    <property type="match status" value="1"/>
</dbReference>
<reference evidence="2 3" key="1">
    <citation type="journal article" date="2004" name="Science">
        <title>The Ashbya gossypii genome as a tool for mapping the ancient Saccharomyces cerevisiae genome.</title>
        <authorList>
            <person name="Dietrich F.S."/>
            <person name="Voegeli S."/>
            <person name="Brachat S."/>
            <person name="Lerch A."/>
            <person name="Gates K."/>
            <person name="Steiner S."/>
            <person name="Mohr C."/>
            <person name="Pohlmann R."/>
            <person name="Luedi P."/>
            <person name="Choi S."/>
            <person name="Wing R.A."/>
            <person name="Flavier A."/>
            <person name="Gaffney T.D."/>
            <person name="Philippsen P."/>
        </authorList>
    </citation>
    <scope>NUCLEOTIDE SEQUENCE [LARGE SCALE GENOMIC DNA]</scope>
    <source>
        <strain evidence="3">ATCC 10895 / CBS 109.51 / FGSC 9923 / NRRL Y-1056</strain>
    </source>
</reference>
<dbReference type="OMA" id="VKILCWD"/>
<dbReference type="PANTHER" id="PTHR11750:SF26">
    <property type="entry name" value="PROTEIN N-TERMINAL AMIDASE"/>
    <property type="match status" value="1"/>
</dbReference>
<dbReference type="InterPro" id="IPR036526">
    <property type="entry name" value="C-N_Hydrolase_sf"/>
</dbReference>
<dbReference type="OrthoDB" id="201515at2759"/>
<keyword evidence="3" id="KW-1185">Reference proteome</keyword>
<dbReference type="AlphaFoldDB" id="Q753A9"/>
<evidence type="ECO:0000313" key="3">
    <source>
        <dbReference type="Proteomes" id="UP000000591"/>
    </source>
</evidence>
<dbReference type="InterPro" id="IPR003010">
    <property type="entry name" value="C-N_Hydrolase"/>
</dbReference>
<dbReference type="GeneID" id="4622235"/>
<accession>Q753A9</accession>
<dbReference type="KEGG" id="ago:AGOS_AFR415C"/>
<proteinExistence type="predicted"/>
<feature type="domain" description="CN hydrolase" evidence="1">
    <location>
        <begin position="10"/>
        <end position="412"/>
    </location>
</feature>
<dbReference type="PROSITE" id="PS50263">
    <property type="entry name" value="CN_HYDROLASE"/>
    <property type="match status" value="1"/>
</dbReference>
<dbReference type="SUPFAM" id="SSF56317">
    <property type="entry name" value="Carbon-nitrogen hydrolase"/>
    <property type="match status" value="1"/>
</dbReference>
<sequence>MTLQKLRVSLRIAVVQLNPQIGHVEQTTSRAWFMLEKLKGDCLKDKLGQPDIVVFPEFALTGYNFSSRGHILPYASRAGEGASYALAKKVSELFGCVTVIGYPEREYQTPDTRLYNSALVVGSNGQVLFNYRKAFLYTTDENWGCCENPEGFQQLQLTFKQKGTDERGRSHDVTLASSIGICMDISPYRFEAPFNDYEFATFNVDRATELIICPMAWLHSVSVTKYTEDIQRQKQHIDSLVQEQELPMCGMQGNYQFNLHGSSAPVVRIARDDPEIEEDYKQLDHPDQTNVNYWILRFLPFLALKKRVQWFYDRLLLPTLRKFKRFPRSYIGASANKPWEFENRNAILVVANRCGIEDRYTIYSGSSGIFKFNGQYGNVEHHLDSRNLSVELLGNLGKGREGILMRSVEFDVNRDL</sequence>
<dbReference type="eggNOG" id="ENOG502QVBD">
    <property type="taxonomic scope" value="Eukaryota"/>
</dbReference>
<dbReference type="InterPro" id="IPR039703">
    <property type="entry name" value="Nta1"/>
</dbReference>
<evidence type="ECO:0000259" key="1">
    <source>
        <dbReference type="PROSITE" id="PS50263"/>
    </source>
</evidence>
<dbReference type="GO" id="GO:0008418">
    <property type="term" value="F:protein-N-terminal asparagine amidohydrolase activity"/>
    <property type="evidence" value="ECO:0000318"/>
    <property type="project" value="GO_Central"/>
</dbReference>
<dbReference type="EMBL" id="AE016819">
    <property type="protein sequence ID" value="AAS53786.1"/>
    <property type="molecule type" value="Genomic_DNA"/>
</dbReference>